<gene>
    <name evidence="1" type="ORF">HPB49_008713</name>
</gene>
<keyword evidence="2" id="KW-1185">Reference proteome</keyword>
<proteinExistence type="predicted"/>
<sequence length="232" mass="25222">MRRSVAATCVKLNRVAARQMRAYKQHIRRAKDAADRALCQDMTARNLYGSPFKLAFEKLHSATLLPPLETSPNVVTSSVLASATLLLSEHVATDDPSCDTPFHARLRALACSDYPPVPDDHAFTLPEIEHALFQGNLRSAPGLDGLTGIHRCPANLYHLFCSFLSGRRVVFRARAGEVSASPTIGSPQGSPISPLLWNLIVHSLLSLPMPDGPSEHTNSLGAEVRLRSGKKI</sequence>
<evidence type="ECO:0000313" key="2">
    <source>
        <dbReference type="Proteomes" id="UP000821865"/>
    </source>
</evidence>
<dbReference type="EMBL" id="CM023471">
    <property type="protein sequence ID" value="KAH7965555.1"/>
    <property type="molecule type" value="Genomic_DNA"/>
</dbReference>
<evidence type="ECO:0000313" key="1">
    <source>
        <dbReference type="EMBL" id="KAH7965555.1"/>
    </source>
</evidence>
<protein>
    <submittedName>
        <fullName evidence="1">Uncharacterized protein</fullName>
    </submittedName>
</protein>
<accession>A0ACB8DBY5</accession>
<reference evidence="1" key="1">
    <citation type="submission" date="2020-05" db="EMBL/GenBank/DDBJ databases">
        <title>Large-scale comparative analyses of tick genomes elucidate their genetic diversity and vector capacities.</title>
        <authorList>
            <person name="Jia N."/>
            <person name="Wang J."/>
            <person name="Shi W."/>
            <person name="Du L."/>
            <person name="Sun Y."/>
            <person name="Zhan W."/>
            <person name="Jiang J."/>
            <person name="Wang Q."/>
            <person name="Zhang B."/>
            <person name="Ji P."/>
            <person name="Sakyi L.B."/>
            <person name="Cui X."/>
            <person name="Yuan T."/>
            <person name="Jiang B."/>
            <person name="Yang W."/>
            <person name="Lam T.T.-Y."/>
            <person name="Chang Q."/>
            <person name="Ding S."/>
            <person name="Wang X."/>
            <person name="Zhu J."/>
            <person name="Ruan X."/>
            <person name="Zhao L."/>
            <person name="Wei J."/>
            <person name="Que T."/>
            <person name="Du C."/>
            <person name="Cheng J."/>
            <person name="Dai P."/>
            <person name="Han X."/>
            <person name="Huang E."/>
            <person name="Gao Y."/>
            <person name="Liu J."/>
            <person name="Shao H."/>
            <person name="Ye R."/>
            <person name="Li L."/>
            <person name="Wei W."/>
            <person name="Wang X."/>
            <person name="Wang C."/>
            <person name="Yang T."/>
            <person name="Huo Q."/>
            <person name="Li W."/>
            <person name="Guo W."/>
            <person name="Chen H."/>
            <person name="Zhou L."/>
            <person name="Ni X."/>
            <person name="Tian J."/>
            <person name="Zhou Y."/>
            <person name="Sheng Y."/>
            <person name="Liu T."/>
            <person name="Pan Y."/>
            <person name="Xia L."/>
            <person name="Li J."/>
            <person name="Zhao F."/>
            <person name="Cao W."/>
        </authorList>
    </citation>
    <scope>NUCLEOTIDE SEQUENCE</scope>
    <source>
        <strain evidence="1">Dsil-2018</strain>
    </source>
</reference>
<name>A0ACB8DBY5_DERSI</name>
<dbReference type="Proteomes" id="UP000821865">
    <property type="component" value="Chromosome 2"/>
</dbReference>
<comment type="caution">
    <text evidence="1">The sequence shown here is derived from an EMBL/GenBank/DDBJ whole genome shotgun (WGS) entry which is preliminary data.</text>
</comment>
<organism evidence="1 2">
    <name type="scientific">Dermacentor silvarum</name>
    <name type="common">Tick</name>
    <dbReference type="NCBI Taxonomy" id="543639"/>
    <lineage>
        <taxon>Eukaryota</taxon>
        <taxon>Metazoa</taxon>
        <taxon>Ecdysozoa</taxon>
        <taxon>Arthropoda</taxon>
        <taxon>Chelicerata</taxon>
        <taxon>Arachnida</taxon>
        <taxon>Acari</taxon>
        <taxon>Parasitiformes</taxon>
        <taxon>Ixodida</taxon>
        <taxon>Ixodoidea</taxon>
        <taxon>Ixodidae</taxon>
        <taxon>Rhipicephalinae</taxon>
        <taxon>Dermacentor</taxon>
    </lineage>
</organism>